<protein>
    <submittedName>
        <fullName evidence="3">Tetratricopeptide repeat protein</fullName>
    </submittedName>
</protein>
<proteinExistence type="predicted"/>
<feature type="repeat" description="TPR" evidence="1">
    <location>
        <begin position="260"/>
        <end position="293"/>
    </location>
</feature>
<dbReference type="EMBL" id="CP141769">
    <property type="protein sequence ID" value="WRS38587.1"/>
    <property type="molecule type" value="Genomic_DNA"/>
</dbReference>
<keyword evidence="1" id="KW-0802">TPR repeat</keyword>
<accession>A0ABZ1CH76</accession>
<feature type="repeat" description="TPR" evidence="1">
    <location>
        <begin position="294"/>
        <end position="327"/>
    </location>
</feature>
<sequence length="773" mass="85532">MRQSWLFPLVLAASAPLAALAQSVPDAGLHAEMQGHWSEAVDVYAQALKANPAQANLWERIADIRATRLKMPEAAADALREATRYAPDDARLHYKLSQAYAAIQKGPSALTAISRAVELDPGNPTYLRARGEIALWTGYYLVAGDSFERILAASPRDADALLGLARASARGGKKDAAVPRYRAYLAERPQDKDAMLEYMELEAERGNTQAVQEYDGIYRQRFGAGKDYWLRMADIYALANDPAASSAALKEASRLAPQDAALFHRLAQSYPTEKDAKASAAAIERAVELDPKNLEYLRTRADLASWRGDYAMALDSYRRILALAPDDPGARLGIARVQYWRSALGESACAYRDYLARQPGVAAAWMEYIVVVTEMGDYARATELLEDYRTRFGDNVAYRKQKARVLAWAERPTAALGEVAELDRTLRDDYELDYTRTIALHYAHRPREALASLAAVARLRPNDKETLDLARFVRTPLRSNATIDFGYHAGSDDVSIRHAGVRGEYVINPETRLFGGADHQWLHADAGSGYEKPDGGTSLGYNRAWLGIQHRVSPQLSLDAQAGGGSAEGDSRFIYEVGADLQPGDTLAMRLSRRQDLFAVSPRAAKLGIERRANTLDATWTPDLRWTVPGRLGYDTLSDGNTRWEAELAPRRAVLRSQRLNLDLGVSGRWFGFDDDPGHGYYAPSLYQRYALTAFTYWKISDDDGVSVAFSYGPYKDNTMGGFRAGGDIVAEGFFGLYRDWFLDVKAGVSRYGGGATAGYRSALFEVSLTRRF</sequence>
<reference evidence="3 4" key="1">
    <citation type="submission" date="2023-12" db="EMBL/GenBank/DDBJ databases">
        <title>Thiobacillus sedimentum sp. nov., a chemolithoautotrophic sulfur-oxidizing bacterium isolated from freshwater sediment.</title>
        <authorList>
            <person name="Luo J."/>
            <person name="Dai C."/>
        </authorList>
    </citation>
    <scope>NUCLEOTIDE SEQUENCE [LARGE SCALE GENOMIC DNA]</scope>
    <source>
        <strain evidence="3 4">SCUT-2</strain>
    </source>
</reference>
<evidence type="ECO:0000313" key="4">
    <source>
        <dbReference type="Proteomes" id="UP001334732"/>
    </source>
</evidence>
<dbReference type="InterPro" id="IPR011990">
    <property type="entry name" value="TPR-like_helical_dom_sf"/>
</dbReference>
<feature type="chain" id="PRO_5045308933" evidence="2">
    <location>
        <begin position="22"/>
        <end position="773"/>
    </location>
</feature>
<dbReference type="Proteomes" id="UP001334732">
    <property type="component" value="Chromosome"/>
</dbReference>
<keyword evidence="2" id="KW-0732">Signal</keyword>
<feature type="signal peptide" evidence="2">
    <location>
        <begin position="1"/>
        <end position="21"/>
    </location>
</feature>
<gene>
    <name evidence="3" type="ORF">VA613_11310</name>
</gene>
<dbReference type="PANTHER" id="PTHR12558">
    <property type="entry name" value="CELL DIVISION CYCLE 16,23,27"/>
    <property type="match status" value="1"/>
</dbReference>
<evidence type="ECO:0000313" key="3">
    <source>
        <dbReference type="EMBL" id="WRS38587.1"/>
    </source>
</evidence>
<organism evidence="3 4">
    <name type="scientific">Thiobacillus sedimenti</name>
    <dbReference type="NCBI Taxonomy" id="3110231"/>
    <lineage>
        <taxon>Bacteria</taxon>
        <taxon>Pseudomonadati</taxon>
        <taxon>Pseudomonadota</taxon>
        <taxon>Betaproteobacteria</taxon>
        <taxon>Nitrosomonadales</taxon>
        <taxon>Thiobacillaceae</taxon>
        <taxon>Thiobacillus</taxon>
    </lineage>
</organism>
<dbReference type="SMART" id="SM00028">
    <property type="entry name" value="TPR"/>
    <property type="match status" value="7"/>
</dbReference>
<dbReference type="Gene3D" id="1.25.40.10">
    <property type="entry name" value="Tetratricopeptide repeat domain"/>
    <property type="match status" value="2"/>
</dbReference>
<evidence type="ECO:0000256" key="1">
    <source>
        <dbReference type="PROSITE-ProRule" id="PRU00339"/>
    </source>
</evidence>
<dbReference type="Pfam" id="PF13181">
    <property type="entry name" value="TPR_8"/>
    <property type="match status" value="1"/>
</dbReference>
<dbReference type="Pfam" id="PF13432">
    <property type="entry name" value="TPR_16"/>
    <property type="match status" value="2"/>
</dbReference>
<feature type="repeat" description="TPR" evidence="1">
    <location>
        <begin position="90"/>
        <end position="123"/>
    </location>
</feature>
<dbReference type="PROSITE" id="PS50005">
    <property type="entry name" value="TPR"/>
    <property type="match status" value="3"/>
</dbReference>
<dbReference type="RefSeq" id="WP_324779118.1">
    <property type="nucleotide sequence ID" value="NZ_CP141769.1"/>
</dbReference>
<dbReference type="PANTHER" id="PTHR12558:SF13">
    <property type="entry name" value="CELL DIVISION CYCLE PROTEIN 27 HOMOLOG"/>
    <property type="match status" value="1"/>
</dbReference>
<name>A0ABZ1CH76_9PROT</name>
<keyword evidence="4" id="KW-1185">Reference proteome</keyword>
<evidence type="ECO:0000256" key="2">
    <source>
        <dbReference type="SAM" id="SignalP"/>
    </source>
</evidence>
<dbReference type="SUPFAM" id="SSF48452">
    <property type="entry name" value="TPR-like"/>
    <property type="match status" value="1"/>
</dbReference>
<dbReference type="InterPro" id="IPR019734">
    <property type="entry name" value="TPR_rpt"/>
</dbReference>